<name>A0A7G9GDD9_9FIRM</name>
<dbReference type="GO" id="GO:0005886">
    <property type="term" value="C:plasma membrane"/>
    <property type="evidence" value="ECO:0007669"/>
    <property type="project" value="UniProtKB-SubCell"/>
</dbReference>
<evidence type="ECO:0000313" key="8">
    <source>
        <dbReference type="EMBL" id="QNM08821.1"/>
    </source>
</evidence>
<dbReference type="InterPro" id="IPR013525">
    <property type="entry name" value="ABC2_TM"/>
</dbReference>
<keyword evidence="9" id="KW-1185">Reference proteome</keyword>
<keyword evidence="5 6" id="KW-0472">Membrane</keyword>
<gene>
    <name evidence="8" type="ORF">H9Q79_00430</name>
</gene>
<feature type="transmembrane region" description="Helical" evidence="6">
    <location>
        <begin position="176"/>
        <end position="201"/>
    </location>
</feature>
<dbReference type="PANTHER" id="PTHR30294:SF29">
    <property type="entry name" value="MULTIDRUG ABC TRANSPORTER PERMEASE YBHS-RELATED"/>
    <property type="match status" value="1"/>
</dbReference>
<keyword evidence="2" id="KW-1003">Cell membrane</keyword>
<feature type="transmembrane region" description="Helical" evidence="6">
    <location>
        <begin position="222"/>
        <end position="248"/>
    </location>
</feature>
<protein>
    <submittedName>
        <fullName evidence="8">ABC transporter permease</fullName>
    </submittedName>
</protein>
<evidence type="ECO:0000256" key="2">
    <source>
        <dbReference type="ARBA" id="ARBA00022475"/>
    </source>
</evidence>
<dbReference type="PANTHER" id="PTHR30294">
    <property type="entry name" value="MEMBRANE COMPONENT OF ABC TRANSPORTER YHHJ-RELATED"/>
    <property type="match status" value="1"/>
</dbReference>
<organism evidence="8 9">
    <name type="scientific">Wansuia hejianensis</name>
    <dbReference type="NCBI Taxonomy" id="2763667"/>
    <lineage>
        <taxon>Bacteria</taxon>
        <taxon>Bacillati</taxon>
        <taxon>Bacillota</taxon>
        <taxon>Clostridia</taxon>
        <taxon>Lachnospirales</taxon>
        <taxon>Lachnospiraceae</taxon>
        <taxon>Wansuia</taxon>
    </lineage>
</organism>
<accession>A0A7G9GDD9</accession>
<keyword evidence="3 6" id="KW-0812">Transmembrane</keyword>
<evidence type="ECO:0000313" key="9">
    <source>
        <dbReference type="Proteomes" id="UP000515860"/>
    </source>
</evidence>
<feature type="transmembrane region" description="Helical" evidence="6">
    <location>
        <begin position="268"/>
        <end position="295"/>
    </location>
</feature>
<dbReference type="GO" id="GO:0140359">
    <property type="term" value="F:ABC-type transporter activity"/>
    <property type="evidence" value="ECO:0007669"/>
    <property type="project" value="InterPro"/>
</dbReference>
<dbReference type="Proteomes" id="UP000515860">
    <property type="component" value="Chromosome"/>
</dbReference>
<evidence type="ECO:0000259" key="7">
    <source>
        <dbReference type="Pfam" id="PF12698"/>
    </source>
</evidence>
<evidence type="ECO:0000256" key="3">
    <source>
        <dbReference type="ARBA" id="ARBA00022692"/>
    </source>
</evidence>
<dbReference type="InterPro" id="IPR051449">
    <property type="entry name" value="ABC-2_transporter_component"/>
</dbReference>
<proteinExistence type="predicted"/>
<dbReference type="EMBL" id="CP060635">
    <property type="protein sequence ID" value="QNM08821.1"/>
    <property type="molecule type" value="Genomic_DNA"/>
</dbReference>
<feature type="transmembrane region" description="Helical" evidence="6">
    <location>
        <begin position="21"/>
        <end position="42"/>
    </location>
</feature>
<keyword evidence="4 6" id="KW-1133">Transmembrane helix</keyword>
<feature type="transmembrane region" description="Helical" evidence="6">
    <location>
        <begin position="307"/>
        <end position="325"/>
    </location>
</feature>
<dbReference type="KEGG" id="whj:H9Q79_00430"/>
<feature type="transmembrane region" description="Helical" evidence="6">
    <location>
        <begin position="345"/>
        <end position="378"/>
    </location>
</feature>
<evidence type="ECO:0000256" key="1">
    <source>
        <dbReference type="ARBA" id="ARBA00004651"/>
    </source>
</evidence>
<feature type="domain" description="ABC-2 type transporter transmembrane" evidence="7">
    <location>
        <begin position="21"/>
        <end position="378"/>
    </location>
</feature>
<evidence type="ECO:0000256" key="4">
    <source>
        <dbReference type="ARBA" id="ARBA00022989"/>
    </source>
</evidence>
<evidence type="ECO:0000256" key="5">
    <source>
        <dbReference type="ARBA" id="ARBA00023136"/>
    </source>
</evidence>
<reference evidence="8 9" key="1">
    <citation type="submission" date="2020-08" db="EMBL/GenBank/DDBJ databases">
        <authorList>
            <person name="Liu C."/>
            <person name="Sun Q."/>
        </authorList>
    </citation>
    <scope>NUCLEOTIDE SEQUENCE [LARGE SCALE GENOMIC DNA]</scope>
    <source>
        <strain evidence="8 9">NSJ-29</strain>
    </source>
</reference>
<dbReference type="RefSeq" id="WP_118645405.1">
    <property type="nucleotide sequence ID" value="NZ_CP060635.1"/>
</dbReference>
<comment type="subcellular location">
    <subcellularLocation>
        <location evidence="1">Cell membrane</location>
        <topology evidence="1">Multi-pass membrane protein</topology>
    </subcellularLocation>
</comment>
<sequence>MKQFWTVLKFELGNYFKNKGFVMTTVLIAVILSGVIIVPTFFMGNSKSGDSGEHAVTVAVADEAGVISDRESFAAMLPDYQLQFLDSEDAVKEAVESEEAEKGFLVQGPDQYTYVLKNRSVFSEGQDPFEEALAKNYRAAELAREGIDAAEVENIYAQPMKSETMILGKDSAMNYWYTYALIFILYFLIIFYGQMIAVSVTTEKSNRAIEILVTSVDSNSLIFGKVLAGAIGGIVQAGVILGSALVSYHAFADAWGHQLDFLFQIPAVVWAAFLVFGLMGYLLYAFIFGMVGALVSKTEDISKSSSTVMIIYMASFFVAIYGMMMPDTMLVKVASFIPFTSSNGMLLRIALGTVAPWEIMISAVLLGGSCILVGVLAAKIFRFGTLMYGNPIKLSTAIKKIREK</sequence>
<evidence type="ECO:0000256" key="6">
    <source>
        <dbReference type="SAM" id="Phobius"/>
    </source>
</evidence>
<dbReference type="AlphaFoldDB" id="A0A7G9GDD9"/>
<dbReference type="Pfam" id="PF12698">
    <property type="entry name" value="ABC2_membrane_3"/>
    <property type="match status" value="1"/>
</dbReference>